<comment type="caution">
    <text evidence="11">The sequence shown here is derived from an EMBL/GenBank/DDBJ whole genome shotgun (WGS) entry which is preliminary data.</text>
</comment>
<evidence type="ECO:0000256" key="1">
    <source>
        <dbReference type="ARBA" id="ARBA00000370"/>
    </source>
</evidence>
<dbReference type="GO" id="GO:0030145">
    <property type="term" value="F:manganese ion binding"/>
    <property type="evidence" value="ECO:0007669"/>
    <property type="project" value="InterPro"/>
</dbReference>
<feature type="domain" description="BPG-independent PGAM N-terminal" evidence="10">
    <location>
        <begin position="85"/>
        <end position="215"/>
    </location>
</feature>
<reference evidence="11" key="1">
    <citation type="submission" date="2021-02" db="EMBL/GenBank/DDBJ databases">
        <title>Infant gut strain persistence is associated with maternal origin, phylogeny, and functional potential including surface adhesion and iron acquisition.</title>
        <authorList>
            <person name="Lou Y.C."/>
        </authorList>
    </citation>
    <scope>NUCLEOTIDE SEQUENCE</scope>
    <source>
        <strain evidence="11">L2_039_000G1_dasL2_039_000G1_concoct_11</strain>
    </source>
</reference>
<keyword evidence="6" id="KW-0479">Metal-binding</keyword>
<name>A0A943V2B0_9ACTN</name>
<evidence type="ECO:0000256" key="9">
    <source>
        <dbReference type="ARBA" id="ARBA00023235"/>
    </source>
</evidence>
<evidence type="ECO:0000256" key="5">
    <source>
        <dbReference type="ARBA" id="ARBA00012026"/>
    </source>
</evidence>
<evidence type="ECO:0000259" key="10">
    <source>
        <dbReference type="Pfam" id="PF06415"/>
    </source>
</evidence>
<comment type="catalytic activity">
    <reaction evidence="1">
        <text>(2R)-2-phosphoglycerate = (2R)-3-phosphoglycerate</text>
        <dbReference type="Rhea" id="RHEA:15901"/>
        <dbReference type="ChEBI" id="CHEBI:58272"/>
        <dbReference type="ChEBI" id="CHEBI:58289"/>
        <dbReference type="EC" id="5.4.2.12"/>
    </reaction>
</comment>
<comment type="pathway">
    <text evidence="3">Carbohydrate degradation; glycolysis; pyruvate from D-glyceraldehyde 3-phosphate: step 3/5.</text>
</comment>
<evidence type="ECO:0000313" key="11">
    <source>
        <dbReference type="EMBL" id="MBS6941818.1"/>
    </source>
</evidence>
<dbReference type="SUPFAM" id="SSF64158">
    <property type="entry name" value="2,3-Bisphosphoglycerate-independent phosphoglycerate mutase, substrate-binding domain"/>
    <property type="match status" value="1"/>
</dbReference>
<keyword evidence="9" id="KW-0413">Isomerase</keyword>
<dbReference type="EC" id="5.4.2.12" evidence="5"/>
<sequence length="222" mass="23470">MQSVKRLPALLVIMDGFGLDEPSGGNAIASANTPYLDALFAARPHVRLEASGEAVGLPSGQMGNSEVGHLNIGAGRVVYQELTRINRACRDGSIRENAAINRAIDAAVAAGGAVHLMGLLSDGGVHSSNEHLYALIRHAVDRGAEDVRVHCFMDGRDVSPRSGGGYIAELESVLAESGLAGRARIASIAGRYYAMDRDKRWDRVQHAYDAVVCGAPHRACTA</sequence>
<dbReference type="Gene3D" id="3.40.1450.10">
    <property type="entry name" value="BPG-independent phosphoglycerate mutase, domain B"/>
    <property type="match status" value="1"/>
</dbReference>
<dbReference type="GO" id="GO:0006096">
    <property type="term" value="P:glycolytic process"/>
    <property type="evidence" value="ECO:0007669"/>
    <property type="project" value="UniProtKB-KW"/>
</dbReference>
<gene>
    <name evidence="11" type="ORF">KH142_10230</name>
</gene>
<dbReference type="InterPro" id="IPR036646">
    <property type="entry name" value="PGAM_B_sf"/>
</dbReference>
<evidence type="ECO:0000256" key="8">
    <source>
        <dbReference type="ARBA" id="ARBA00023211"/>
    </source>
</evidence>
<dbReference type="GO" id="GO:0006007">
    <property type="term" value="P:glucose catabolic process"/>
    <property type="evidence" value="ECO:0007669"/>
    <property type="project" value="InterPro"/>
</dbReference>
<dbReference type="PANTHER" id="PTHR31637:SF0">
    <property type="entry name" value="2,3-BISPHOSPHOGLYCERATE-INDEPENDENT PHOSPHOGLYCERATE MUTASE"/>
    <property type="match status" value="1"/>
</dbReference>
<organism evidence="11 12">
    <name type="scientific">Slackia piriformis</name>
    <dbReference type="NCBI Taxonomy" id="626934"/>
    <lineage>
        <taxon>Bacteria</taxon>
        <taxon>Bacillati</taxon>
        <taxon>Actinomycetota</taxon>
        <taxon>Coriobacteriia</taxon>
        <taxon>Eggerthellales</taxon>
        <taxon>Eggerthellaceae</taxon>
        <taxon>Slackia</taxon>
    </lineage>
</organism>
<dbReference type="SUPFAM" id="SSF53649">
    <property type="entry name" value="Alkaline phosphatase-like"/>
    <property type="match status" value="1"/>
</dbReference>
<evidence type="ECO:0000256" key="6">
    <source>
        <dbReference type="ARBA" id="ARBA00022723"/>
    </source>
</evidence>
<comment type="similarity">
    <text evidence="4">Belongs to the BPG-independent phosphoglycerate mutase family.</text>
</comment>
<comment type="cofactor">
    <cofactor evidence="2">
        <name>Mn(2+)</name>
        <dbReference type="ChEBI" id="CHEBI:29035"/>
    </cofactor>
</comment>
<evidence type="ECO:0000256" key="7">
    <source>
        <dbReference type="ARBA" id="ARBA00023152"/>
    </source>
</evidence>
<feature type="non-terminal residue" evidence="11">
    <location>
        <position position="222"/>
    </location>
</feature>
<dbReference type="GO" id="GO:0004619">
    <property type="term" value="F:phosphoglycerate mutase activity"/>
    <property type="evidence" value="ECO:0007669"/>
    <property type="project" value="UniProtKB-EC"/>
</dbReference>
<dbReference type="InterPro" id="IPR017850">
    <property type="entry name" value="Alkaline_phosphatase_core_sf"/>
</dbReference>
<evidence type="ECO:0000313" key="12">
    <source>
        <dbReference type="Proteomes" id="UP000727506"/>
    </source>
</evidence>
<evidence type="ECO:0000256" key="2">
    <source>
        <dbReference type="ARBA" id="ARBA00001936"/>
    </source>
</evidence>
<dbReference type="AlphaFoldDB" id="A0A943V2B0"/>
<keyword evidence="8" id="KW-0464">Manganese</keyword>
<accession>A0A943V2B0</accession>
<proteinExistence type="inferred from homology"/>
<dbReference type="GO" id="GO:0005737">
    <property type="term" value="C:cytoplasm"/>
    <property type="evidence" value="ECO:0007669"/>
    <property type="project" value="InterPro"/>
</dbReference>
<dbReference type="InterPro" id="IPR005995">
    <property type="entry name" value="Pgm_bpd_ind"/>
</dbReference>
<dbReference type="EMBL" id="JAGZSV010000330">
    <property type="protein sequence ID" value="MBS6941818.1"/>
    <property type="molecule type" value="Genomic_DNA"/>
</dbReference>
<dbReference type="Pfam" id="PF06415">
    <property type="entry name" value="iPGM_N"/>
    <property type="match status" value="1"/>
</dbReference>
<dbReference type="PANTHER" id="PTHR31637">
    <property type="entry name" value="2,3-BISPHOSPHOGLYCERATE-INDEPENDENT PHOSPHOGLYCERATE MUTASE"/>
    <property type="match status" value="1"/>
</dbReference>
<evidence type="ECO:0000256" key="4">
    <source>
        <dbReference type="ARBA" id="ARBA00008819"/>
    </source>
</evidence>
<dbReference type="InterPro" id="IPR011258">
    <property type="entry name" value="BPG-indep_PGM_N"/>
</dbReference>
<keyword evidence="7" id="KW-0324">Glycolysis</keyword>
<evidence type="ECO:0000256" key="3">
    <source>
        <dbReference type="ARBA" id="ARBA00004798"/>
    </source>
</evidence>
<protein>
    <recommendedName>
        <fullName evidence="5">phosphoglycerate mutase (2,3-diphosphoglycerate-independent)</fullName>
        <ecNumber evidence="5">5.4.2.12</ecNumber>
    </recommendedName>
</protein>
<dbReference type="Proteomes" id="UP000727506">
    <property type="component" value="Unassembled WGS sequence"/>
</dbReference>